<keyword evidence="1" id="KW-0812">Transmembrane</keyword>
<reference evidence="2" key="1">
    <citation type="submission" date="2023-03" db="EMBL/GenBank/DDBJ databases">
        <title>Massive genome expansion in bonnet fungi (Mycena s.s.) driven by repeated elements and novel gene families across ecological guilds.</title>
        <authorList>
            <consortium name="Lawrence Berkeley National Laboratory"/>
            <person name="Harder C.B."/>
            <person name="Miyauchi S."/>
            <person name="Viragh M."/>
            <person name="Kuo A."/>
            <person name="Thoen E."/>
            <person name="Andreopoulos B."/>
            <person name="Lu D."/>
            <person name="Skrede I."/>
            <person name="Drula E."/>
            <person name="Henrissat B."/>
            <person name="Morin E."/>
            <person name="Kohler A."/>
            <person name="Barry K."/>
            <person name="LaButti K."/>
            <person name="Morin E."/>
            <person name="Salamov A."/>
            <person name="Lipzen A."/>
            <person name="Mereny Z."/>
            <person name="Hegedus B."/>
            <person name="Baldrian P."/>
            <person name="Stursova M."/>
            <person name="Weitz H."/>
            <person name="Taylor A."/>
            <person name="Grigoriev I.V."/>
            <person name="Nagy L.G."/>
            <person name="Martin F."/>
            <person name="Kauserud H."/>
        </authorList>
    </citation>
    <scope>NUCLEOTIDE SEQUENCE</scope>
    <source>
        <strain evidence="2">CBHHK182m</strain>
    </source>
</reference>
<dbReference type="AlphaFoldDB" id="A0AAD7JE51"/>
<comment type="caution">
    <text evidence="2">The sequence shown here is derived from an EMBL/GenBank/DDBJ whole genome shotgun (WGS) entry which is preliminary data.</text>
</comment>
<dbReference type="Proteomes" id="UP001215598">
    <property type="component" value="Unassembled WGS sequence"/>
</dbReference>
<evidence type="ECO:0000313" key="2">
    <source>
        <dbReference type="EMBL" id="KAJ7762943.1"/>
    </source>
</evidence>
<feature type="transmembrane region" description="Helical" evidence="1">
    <location>
        <begin position="59"/>
        <end position="82"/>
    </location>
</feature>
<keyword evidence="3" id="KW-1185">Reference proteome</keyword>
<protein>
    <submittedName>
        <fullName evidence="2">Uncharacterized protein</fullName>
    </submittedName>
</protein>
<evidence type="ECO:0000313" key="3">
    <source>
        <dbReference type="Proteomes" id="UP001215598"/>
    </source>
</evidence>
<feature type="transmembrane region" description="Helical" evidence="1">
    <location>
        <begin position="26"/>
        <end position="47"/>
    </location>
</feature>
<keyword evidence="1" id="KW-0472">Membrane</keyword>
<proteinExistence type="predicted"/>
<sequence length="227" mass="24706">MSNSTFSQALEPVNASSRFEVTTRGLVIFLWGTWMCLSVFLFAFTFWPTDSGSPPPNLFKLGVLLCVPIAGAGMIYGAWSIAGAYARRSSAREGLSRCVAQSKSKSASTSYGACGHEHMRALEDAGWAPIIAITDGRRYHARSKAPQVRTGSPLKTVLTIRDYREWLGSIGQQRRNSICGSKGKWPAGDDETMMLTSSYKDPGEGIIEHTKRTKEIGGTTLKSMIGT</sequence>
<gene>
    <name evidence="2" type="ORF">B0H16DRAFT_1455381</name>
</gene>
<organism evidence="2 3">
    <name type="scientific">Mycena metata</name>
    <dbReference type="NCBI Taxonomy" id="1033252"/>
    <lineage>
        <taxon>Eukaryota</taxon>
        <taxon>Fungi</taxon>
        <taxon>Dikarya</taxon>
        <taxon>Basidiomycota</taxon>
        <taxon>Agaricomycotina</taxon>
        <taxon>Agaricomycetes</taxon>
        <taxon>Agaricomycetidae</taxon>
        <taxon>Agaricales</taxon>
        <taxon>Marasmiineae</taxon>
        <taxon>Mycenaceae</taxon>
        <taxon>Mycena</taxon>
    </lineage>
</organism>
<evidence type="ECO:0000256" key="1">
    <source>
        <dbReference type="SAM" id="Phobius"/>
    </source>
</evidence>
<keyword evidence="1" id="KW-1133">Transmembrane helix</keyword>
<name>A0AAD7JE51_9AGAR</name>
<dbReference type="EMBL" id="JARKIB010000031">
    <property type="protein sequence ID" value="KAJ7762943.1"/>
    <property type="molecule type" value="Genomic_DNA"/>
</dbReference>
<accession>A0AAD7JE51</accession>